<name>A0A4R2KRG4_9GAMM</name>
<dbReference type="RefSeq" id="WP_132545716.1">
    <property type="nucleotide sequence ID" value="NZ_SLWY01000032.1"/>
</dbReference>
<dbReference type="InterPro" id="IPR010610">
    <property type="entry name" value="EryCIII-like_C"/>
</dbReference>
<evidence type="ECO:0000313" key="2">
    <source>
        <dbReference type="EMBL" id="TCO76353.1"/>
    </source>
</evidence>
<dbReference type="Pfam" id="PF06722">
    <property type="entry name" value="EryCIII-like_C"/>
    <property type="match status" value="1"/>
</dbReference>
<protein>
    <submittedName>
        <fullName evidence="2">UDP:flavonoid glycosyltransferase YjiC (YdhE family)</fullName>
    </submittedName>
</protein>
<proteinExistence type="predicted"/>
<dbReference type="GO" id="GO:0016757">
    <property type="term" value="F:glycosyltransferase activity"/>
    <property type="evidence" value="ECO:0007669"/>
    <property type="project" value="TreeGrafter"/>
</dbReference>
<dbReference type="EMBL" id="SLWY01000032">
    <property type="protein sequence ID" value="TCO76353.1"/>
    <property type="molecule type" value="Genomic_DNA"/>
</dbReference>
<dbReference type="Proteomes" id="UP000295765">
    <property type="component" value="Unassembled WGS sequence"/>
</dbReference>
<dbReference type="PANTHER" id="PTHR21015">
    <property type="entry name" value="UDP-N-ACETYLGLUCOSAMINE--N-ACETYLMURAMYL-(PENTAPEPTIDE) PYROPHOSPHORYL-UNDECAPRENOL N-ACETYLGLUCOSAMINE TRANSFERASE 1"/>
    <property type="match status" value="1"/>
</dbReference>
<dbReference type="OrthoDB" id="6620093at2"/>
<gene>
    <name evidence="2" type="ORF">EV699_13217</name>
</gene>
<accession>A0A4R2KRG4</accession>
<dbReference type="PANTHER" id="PTHR21015:SF22">
    <property type="entry name" value="GLYCOSYLTRANSFERASE"/>
    <property type="match status" value="1"/>
</dbReference>
<feature type="domain" description="Erythromycin biosynthesis protein CIII-like C-terminal" evidence="1">
    <location>
        <begin position="300"/>
        <end position="411"/>
    </location>
</feature>
<reference evidence="2 3" key="1">
    <citation type="submission" date="2019-03" db="EMBL/GenBank/DDBJ databases">
        <title>Genomic Encyclopedia of Type Strains, Phase IV (KMG-IV): sequencing the most valuable type-strain genomes for metagenomic binning, comparative biology and taxonomic classification.</title>
        <authorList>
            <person name="Goeker M."/>
        </authorList>
    </citation>
    <scope>NUCLEOTIDE SEQUENCE [LARGE SCALE GENOMIC DNA]</scope>
    <source>
        <strain evidence="2 3">DSM 25287</strain>
    </source>
</reference>
<keyword evidence="2" id="KW-0808">Transferase</keyword>
<keyword evidence="3" id="KW-1185">Reference proteome</keyword>
<sequence length="419" mass="44626">MSAAAADAGPAGSARGPRRVLFFAEAVTLAHLGRPLALARGLDPAHYACAIACDPALHGLVGAEGQRALAAPSIGSVRFLRRLAFGVPVFSTGELAAYVERDLELIAAERPDVIVGDFRLSLSVSARRAGVPYVALSNAYWSPAHQPRLTVPELPITRLFGVRLAQRLFDLALPLAIPAHCHPLNEVRRRHGLPPLPPSLAALYTDADRVLYADPVECYPELRPPAGHGFVGPLHWSPRMARPDWWSQVPADRPIAFVTLGSSGQVRAVPRVIEACRALGLTVLLASAGRRVQAPRDARVFVADYLPALDTARRAALLVCNGGSPLTQIALAAGKPVLGIPSNLDQHLNMQQLTRLGVALTLRAEHASESAIAQSLARLLHDAPARAAAARFAAPMAAYDPAARFAEHLHELLGDRLAA</sequence>
<dbReference type="AlphaFoldDB" id="A0A4R2KRG4"/>
<dbReference type="SUPFAM" id="SSF53756">
    <property type="entry name" value="UDP-Glycosyltransferase/glycogen phosphorylase"/>
    <property type="match status" value="1"/>
</dbReference>
<evidence type="ECO:0000259" key="1">
    <source>
        <dbReference type="Pfam" id="PF06722"/>
    </source>
</evidence>
<organism evidence="2 3">
    <name type="scientific">Plasticicumulans lactativorans</name>
    <dbReference type="NCBI Taxonomy" id="1133106"/>
    <lineage>
        <taxon>Bacteria</taxon>
        <taxon>Pseudomonadati</taxon>
        <taxon>Pseudomonadota</taxon>
        <taxon>Gammaproteobacteria</taxon>
        <taxon>Candidatus Competibacteraceae</taxon>
        <taxon>Plasticicumulans</taxon>
    </lineage>
</organism>
<comment type="caution">
    <text evidence="2">The sequence shown here is derived from an EMBL/GenBank/DDBJ whole genome shotgun (WGS) entry which is preliminary data.</text>
</comment>
<dbReference type="Gene3D" id="3.40.50.2000">
    <property type="entry name" value="Glycogen Phosphorylase B"/>
    <property type="match status" value="2"/>
</dbReference>
<evidence type="ECO:0000313" key="3">
    <source>
        <dbReference type="Proteomes" id="UP000295765"/>
    </source>
</evidence>